<dbReference type="EMBL" id="BMEQ01000022">
    <property type="protein sequence ID" value="GGG65872.1"/>
    <property type="molecule type" value="Genomic_DNA"/>
</dbReference>
<dbReference type="InterPro" id="IPR023485">
    <property type="entry name" value="Ptyr_pPase"/>
</dbReference>
<keyword evidence="4" id="KW-1185">Reference proteome</keyword>
<evidence type="ECO:0000256" key="1">
    <source>
        <dbReference type="ARBA" id="ARBA00022849"/>
    </source>
</evidence>
<accession>A0A917H3T8</accession>
<comment type="caution">
    <text evidence="3">The sequence shown here is derived from an EMBL/GenBank/DDBJ whole genome shotgun (WGS) entry which is preliminary data.</text>
</comment>
<dbReference type="SUPFAM" id="SSF52788">
    <property type="entry name" value="Phosphotyrosine protein phosphatases I"/>
    <property type="match status" value="1"/>
</dbReference>
<dbReference type="PANTHER" id="PTHR43428">
    <property type="entry name" value="ARSENATE REDUCTASE"/>
    <property type="match status" value="1"/>
</dbReference>
<evidence type="ECO:0000259" key="2">
    <source>
        <dbReference type="SMART" id="SM00226"/>
    </source>
</evidence>
<reference evidence="3" key="1">
    <citation type="journal article" date="2014" name="Int. J. Syst. Evol. Microbiol.">
        <title>Complete genome sequence of Corynebacterium casei LMG S-19264T (=DSM 44701T), isolated from a smear-ripened cheese.</title>
        <authorList>
            <consortium name="US DOE Joint Genome Institute (JGI-PGF)"/>
            <person name="Walter F."/>
            <person name="Albersmeier A."/>
            <person name="Kalinowski J."/>
            <person name="Ruckert C."/>
        </authorList>
    </citation>
    <scope>NUCLEOTIDE SEQUENCE</scope>
    <source>
        <strain evidence="3">CGMCC 1.12187</strain>
    </source>
</reference>
<feature type="domain" description="Phosphotyrosine protein phosphatase I" evidence="2">
    <location>
        <begin position="92"/>
        <end position="218"/>
    </location>
</feature>
<protein>
    <recommendedName>
        <fullName evidence="2">Phosphotyrosine protein phosphatase I domain-containing protein</fullName>
    </recommendedName>
</protein>
<dbReference type="Gene3D" id="1.10.8.1060">
    <property type="entry name" value="Corynebacterium glutamicum thioredoxin-dependent arsenate reductase, N-terminal domain"/>
    <property type="match status" value="1"/>
</dbReference>
<dbReference type="InterPro" id="IPR048716">
    <property type="entry name" value="Phosphatase-like_N"/>
</dbReference>
<dbReference type="SMART" id="SM00226">
    <property type="entry name" value="LMWPc"/>
    <property type="match status" value="1"/>
</dbReference>
<dbReference type="RefSeq" id="WP_188539074.1">
    <property type="nucleotide sequence ID" value="NZ_BMEQ01000022.1"/>
</dbReference>
<dbReference type="Pfam" id="PF21234">
    <property type="entry name" value="Phosphatase-like_N"/>
    <property type="match status" value="1"/>
</dbReference>
<keyword evidence="1" id="KW-0059">Arsenical resistance</keyword>
<dbReference type="GO" id="GO:0046685">
    <property type="term" value="P:response to arsenic-containing substance"/>
    <property type="evidence" value="ECO:0007669"/>
    <property type="project" value="UniProtKB-KW"/>
</dbReference>
<dbReference type="InterPro" id="IPR036196">
    <property type="entry name" value="Ptyr_pPase_sf"/>
</dbReference>
<dbReference type="Gene3D" id="3.40.50.2300">
    <property type="match status" value="1"/>
</dbReference>
<proteinExistence type="predicted"/>
<dbReference type="Pfam" id="PF01451">
    <property type="entry name" value="LMWPc"/>
    <property type="match status" value="1"/>
</dbReference>
<dbReference type="AlphaFoldDB" id="A0A917H3T8"/>
<evidence type="ECO:0000313" key="4">
    <source>
        <dbReference type="Proteomes" id="UP000638848"/>
    </source>
</evidence>
<dbReference type="NCBIfam" id="NF046112">
    <property type="entry name" value="MSMEG_6209_Nter"/>
    <property type="match status" value="1"/>
</dbReference>
<reference evidence="3" key="2">
    <citation type="submission" date="2020-09" db="EMBL/GenBank/DDBJ databases">
        <authorList>
            <person name="Sun Q."/>
            <person name="Zhou Y."/>
        </authorList>
    </citation>
    <scope>NUCLEOTIDE SEQUENCE</scope>
    <source>
        <strain evidence="3">CGMCC 1.12187</strain>
    </source>
</reference>
<evidence type="ECO:0000313" key="3">
    <source>
        <dbReference type="EMBL" id="GGG65872.1"/>
    </source>
</evidence>
<organism evidence="3 4">
    <name type="scientific">Kocuria dechangensis</name>
    <dbReference type="NCBI Taxonomy" id="1176249"/>
    <lineage>
        <taxon>Bacteria</taxon>
        <taxon>Bacillati</taxon>
        <taxon>Actinomycetota</taxon>
        <taxon>Actinomycetes</taxon>
        <taxon>Micrococcales</taxon>
        <taxon>Micrococcaceae</taxon>
        <taxon>Kocuria</taxon>
    </lineage>
</organism>
<gene>
    <name evidence="3" type="ORF">GCM10011374_32270</name>
</gene>
<dbReference type="PANTHER" id="PTHR43428:SF1">
    <property type="entry name" value="ARSENATE REDUCTASE"/>
    <property type="match status" value="1"/>
</dbReference>
<dbReference type="Proteomes" id="UP000638848">
    <property type="component" value="Unassembled WGS sequence"/>
</dbReference>
<name>A0A917H3T8_9MICC</name>
<sequence length="234" mass="24933">MSEQGVDLSAPGVLQRTAEPLATHYAGVFFPELVERCVAQAHAELARGARIQTYLVPMSLRLARERLRGLAATRADNGVLATGPGAAEAPVHQVLFVDEDDTGRSQIAAALLAHHGGEAVVARSAGVVAGDAVNPLVSTVLSERGMQMARLYPKQVTDEVVRAADRVVTFGARDGIRLHPGTAHEHWSVGGLFHNTSADRAREITEAIDARVQELVQRIRTDARVTAAATTTAR</sequence>